<dbReference type="CDD" id="cd00090">
    <property type="entry name" value="HTH_ARSR"/>
    <property type="match status" value="1"/>
</dbReference>
<gene>
    <name evidence="1" type="ORF">AU467_34355</name>
</gene>
<dbReference type="GO" id="GO:0006355">
    <property type="term" value="P:regulation of DNA-templated transcription"/>
    <property type="evidence" value="ECO:0007669"/>
    <property type="project" value="UniProtKB-ARBA"/>
</dbReference>
<dbReference type="AlphaFoldDB" id="A0A101KLP7"/>
<sequence length="114" mass="12771">MMTLVSRLRTAAHLDRLRILGLCAHAALTVSDLADILDLRRDRVVRHIRLLAKAGFLCCDDNARGVPTMSKQEAGMAVWHSCWSISCLTPMAIMKETYNDSKQYETQGRKGRPA</sequence>
<comment type="caution">
    <text evidence="1">The sequence shown here is derived from an EMBL/GenBank/DDBJ whole genome shotgun (WGS) entry which is preliminary data.</text>
</comment>
<dbReference type="InterPro" id="IPR036388">
    <property type="entry name" value="WH-like_DNA-bd_sf"/>
</dbReference>
<evidence type="ECO:0000313" key="2">
    <source>
        <dbReference type="Proteomes" id="UP000053176"/>
    </source>
</evidence>
<dbReference type="Gene3D" id="1.10.10.10">
    <property type="entry name" value="Winged helix-like DNA-binding domain superfamily/Winged helix DNA-binding domain"/>
    <property type="match status" value="1"/>
</dbReference>
<dbReference type="SUPFAM" id="SSF46785">
    <property type="entry name" value="Winged helix' DNA-binding domain"/>
    <property type="match status" value="1"/>
</dbReference>
<dbReference type="InterPro" id="IPR011991">
    <property type="entry name" value="ArsR-like_HTH"/>
</dbReference>
<organism evidence="1 2">
    <name type="scientific">Rhizobium loti</name>
    <name type="common">Mesorhizobium loti</name>
    <dbReference type="NCBI Taxonomy" id="381"/>
    <lineage>
        <taxon>Bacteria</taxon>
        <taxon>Pseudomonadati</taxon>
        <taxon>Pseudomonadota</taxon>
        <taxon>Alphaproteobacteria</taxon>
        <taxon>Hyphomicrobiales</taxon>
        <taxon>Phyllobacteriaceae</taxon>
        <taxon>Mesorhizobium</taxon>
    </lineage>
</organism>
<proteinExistence type="predicted"/>
<protein>
    <submittedName>
        <fullName evidence="1">Uncharacterized protein</fullName>
    </submittedName>
</protein>
<dbReference type="InterPro" id="IPR036390">
    <property type="entry name" value="WH_DNA-bd_sf"/>
</dbReference>
<name>A0A101KLP7_RHILI</name>
<dbReference type="Proteomes" id="UP000053176">
    <property type="component" value="Unassembled WGS sequence"/>
</dbReference>
<reference evidence="1 2" key="1">
    <citation type="submission" date="2015-12" db="EMBL/GenBank/DDBJ databases">
        <title>Draft genome sequence of Mesorhizobium sp. UFLA 01-765, a multitolerant efficient symbiont and plant-growth promoting strain isolated from Zn-mining soil using Leucaena leucocephala as a trap plant.</title>
        <authorList>
            <person name="Rangel W.M."/>
            <person name="Thijs S."/>
            <person name="Longatti S.M."/>
            <person name="Moreira F.M."/>
            <person name="Weyens N."/>
            <person name="Vangronsveld J."/>
            <person name="Van Hamme J.D."/>
            <person name="Bottos E.M."/>
            <person name="Rineau F."/>
        </authorList>
    </citation>
    <scope>NUCLEOTIDE SEQUENCE [LARGE SCALE GENOMIC DNA]</scope>
    <source>
        <strain evidence="1 2">UFLA 01-765</strain>
    </source>
</reference>
<dbReference type="EMBL" id="LPWA01000184">
    <property type="protein sequence ID" value="KUM23126.1"/>
    <property type="molecule type" value="Genomic_DNA"/>
</dbReference>
<evidence type="ECO:0000313" key="1">
    <source>
        <dbReference type="EMBL" id="KUM23126.1"/>
    </source>
</evidence>
<dbReference type="Pfam" id="PF12840">
    <property type="entry name" value="HTH_20"/>
    <property type="match status" value="1"/>
</dbReference>
<accession>A0A101KLP7</accession>